<proteinExistence type="predicted"/>
<evidence type="ECO:0008006" key="2">
    <source>
        <dbReference type="Google" id="ProtNLM"/>
    </source>
</evidence>
<name>A0A0F9YCT9_9ZZZZ</name>
<reference evidence="1" key="1">
    <citation type="journal article" date="2015" name="Nature">
        <title>Complex archaea that bridge the gap between prokaryotes and eukaryotes.</title>
        <authorList>
            <person name="Spang A."/>
            <person name="Saw J.H."/>
            <person name="Jorgensen S.L."/>
            <person name="Zaremba-Niedzwiedzka K."/>
            <person name="Martijn J."/>
            <person name="Lind A.E."/>
            <person name="van Eijk R."/>
            <person name="Schleper C."/>
            <person name="Guy L."/>
            <person name="Ettema T.J."/>
        </authorList>
    </citation>
    <scope>NUCLEOTIDE SEQUENCE</scope>
</reference>
<gene>
    <name evidence="1" type="ORF">LCGC14_0026090</name>
</gene>
<organism evidence="1">
    <name type="scientific">marine sediment metagenome</name>
    <dbReference type="NCBI Taxonomy" id="412755"/>
    <lineage>
        <taxon>unclassified sequences</taxon>
        <taxon>metagenomes</taxon>
        <taxon>ecological metagenomes</taxon>
    </lineage>
</organism>
<protein>
    <recommendedName>
        <fullName evidence="2">Amidoligase enzyme</fullName>
    </recommendedName>
</protein>
<dbReference type="AlphaFoldDB" id="A0A0F9YCT9"/>
<evidence type="ECO:0000313" key="1">
    <source>
        <dbReference type="EMBL" id="KKO10077.1"/>
    </source>
</evidence>
<sequence>MTLQAPPNRLNSNGKTRHVGVEVEFAGLPPRDTALIVRDLFGGELNVVSPHRLLVENTRWGEFGIELDTQYAHPDKSLVDHTHAEDGEWTRYQHQRRVEFHQKTRELIGDMVTGLVPTEIVSPPIPWNELEALDVLFEALREHGAKGTDASLMYGFGLHLNPEVEGFDVDYLLAMLRAYLLLAGWLRDEIKVDITREMLPHANPFPKDYTLKVLDSRYTPDLDTLIDDYLHHNPTRNRELDMLPLFTYLRPDHSHKLLHEKLTKPRPTFHYRLPNAQLSQPGWGSVVEWNRWVEVEKLAANTEVLDARCAEYIAYHNRPLPTRVKEKLARCSAKLGHWLQRRH</sequence>
<accession>A0A0F9YCT9</accession>
<dbReference type="EMBL" id="LAZR01000005">
    <property type="protein sequence ID" value="KKO10077.1"/>
    <property type="molecule type" value="Genomic_DNA"/>
</dbReference>
<comment type="caution">
    <text evidence="1">The sequence shown here is derived from an EMBL/GenBank/DDBJ whole genome shotgun (WGS) entry which is preliminary data.</text>
</comment>
<dbReference type="InterPro" id="IPR022025">
    <property type="entry name" value="Amidoligase_2"/>
</dbReference>
<dbReference type="Pfam" id="PF12224">
    <property type="entry name" value="Amidoligase_2"/>
    <property type="match status" value="1"/>
</dbReference>